<proteinExistence type="predicted"/>
<evidence type="ECO:0000313" key="1">
    <source>
        <dbReference type="EMBL" id="PPR93450.1"/>
    </source>
</evidence>
<organism evidence="1 2">
    <name type="scientific">Gossypium barbadense</name>
    <name type="common">Sea Island cotton</name>
    <name type="synonym">Hibiscus barbadensis</name>
    <dbReference type="NCBI Taxonomy" id="3634"/>
    <lineage>
        <taxon>Eukaryota</taxon>
        <taxon>Viridiplantae</taxon>
        <taxon>Streptophyta</taxon>
        <taxon>Embryophyta</taxon>
        <taxon>Tracheophyta</taxon>
        <taxon>Spermatophyta</taxon>
        <taxon>Magnoliopsida</taxon>
        <taxon>eudicotyledons</taxon>
        <taxon>Gunneridae</taxon>
        <taxon>Pentapetalae</taxon>
        <taxon>rosids</taxon>
        <taxon>malvids</taxon>
        <taxon>Malvales</taxon>
        <taxon>Malvaceae</taxon>
        <taxon>Malvoideae</taxon>
        <taxon>Gossypium</taxon>
    </lineage>
</organism>
<sequence>MAFLSANSSHKFQLLCMKVLTVDDRGSGVSKVAGIRQIVRLKEILQKWQNVALGLRPSAPRSGDGPRCVSRPFNRRLTNAMYFDSDEESCTSPKLPPHVSQAKWSPSPRHGIYYNSVITHEHLVIEIRRRVVNRLGFKSSPDLAGEPFPKATISLLLVNRMFELQFRESRVVRADSSREMDVRVSRRD</sequence>
<dbReference type="OrthoDB" id="1916968at2759"/>
<dbReference type="Proteomes" id="UP000239757">
    <property type="component" value="Unassembled WGS sequence"/>
</dbReference>
<evidence type="ECO:0000313" key="2">
    <source>
        <dbReference type="Proteomes" id="UP000239757"/>
    </source>
</evidence>
<protein>
    <submittedName>
        <fullName evidence="1">Uncharacterized protein</fullName>
    </submittedName>
</protein>
<gene>
    <name evidence="1" type="ORF">GOBAR_AA27210</name>
</gene>
<accession>A0A2P5WQS6</accession>
<dbReference type="AlphaFoldDB" id="A0A2P5WQS6"/>
<name>A0A2P5WQS6_GOSBA</name>
<reference evidence="1 2" key="1">
    <citation type="submission" date="2015-01" db="EMBL/GenBank/DDBJ databases">
        <title>Genome of allotetraploid Gossypium barbadense reveals genomic plasticity and fiber elongation in cotton evolution.</title>
        <authorList>
            <person name="Chen X."/>
            <person name="Liu X."/>
            <person name="Zhao B."/>
            <person name="Zheng H."/>
            <person name="Hu Y."/>
            <person name="Lu G."/>
            <person name="Yang C."/>
            <person name="Chen J."/>
            <person name="Shan C."/>
            <person name="Zhang L."/>
            <person name="Zhou Y."/>
            <person name="Wang L."/>
            <person name="Guo W."/>
            <person name="Bai Y."/>
            <person name="Ruan J."/>
            <person name="Shangguan X."/>
            <person name="Mao Y."/>
            <person name="Jiang J."/>
            <person name="Zhu Y."/>
            <person name="Lei J."/>
            <person name="Kang H."/>
            <person name="Chen S."/>
            <person name="He X."/>
            <person name="Wang R."/>
            <person name="Wang Y."/>
            <person name="Chen J."/>
            <person name="Wang L."/>
            <person name="Yu S."/>
            <person name="Wang B."/>
            <person name="Wei J."/>
            <person name="Song S."/>
            <person name="Lu X."/>
            <person name="Gao Z."/>
            <person name="Gu W."/>
            <person name="Deng X."/>
            <person name="Ma D."/>
            <person name="Wang S."/>
            <person name="Liang W."/>
            <person name="Fang L."/>
            <person name="Cai C."/>
            <person name="Zhu X."/>
            <person name="Zhou B."/>
            <person name="Zhang Y."/>
            <person name="Chen Z."/>
            <person name="Xu S."/>
            <person name="Zhu R."/>
            <person name="Wang S."/>
            <person name="Zhang T."/>
            <person name="Zhao G."/>
        </authorList>
    </citation>
    <scope>NUCLEOTIDE SEQUENCE [LARGE SCALE GENOMIC DNA]</scope>
    <source>
        <strain evidence="2">cv. Xinhai21</strain>
        <tissue evidence="1">Leaf</tissue>
    </source>
</reference>
<dbReference type="EMBL" id="KZ666800">
    <property type="protein sequence ID" value="PPR93450.1"/>
    <property type="molecule type" value="Genomic_DNA"/>
</dbReference>